<dbReference type="InterPro" id="IPR018060">
    <property type="entry name" value="HTH_AraC"/>
</dbReference>
<dbReference type="PROSITE" id="PS01124">
    <property type="entry name" value="HTH_ARAC_FAMILY_2"/>
    <property type="match status" value="1"/>
</dbReference>
<feature type="transmembrane region" description="Helical" evidence="4">
    <location>
        <begin position="162"/>
        <end position="182"/>
    </location>
</feature>
<protein>
    <recommendedName>
        <fullName evidence="5">HTH araC/xylS-type domain-containing protein</fullName>
    </recommendedName>
</protein>
<dbReference type="SUPFAM" id="SSF46689">
    <property type="entry name" value="Homeodomain-like"/>
    <property type="match status" value="1"/>
</dbReference>
<keyword evidence="3" id="KW-0804">Transcription</keyword>
<feature type="transmembrane region" description="Helical" evidence="4">
    <location>
        <begin position="59"/>
        <end position="83"/>
    </location>
</feature>
<dbReference type="PROSITE" id="PS00041">
    <property type="entry name" value="HTH_ARAC_FAMILY_1"/>
    <property type="match status" value="1"/>
</dbReference>
<dbReference type="SMART" id="SM00342">
    <property type="entry name" value="HTH_ARAC"/>
    <property type="match status" value="1"/>
</dbReference>
<dbReference type="PANTHER" id="PTHR43280:SF29">
    <property type="entry name" value="ARAC-FAMILY TRANSCRIPTIONAL REGULATOR"/>
    <property type="match status" value="1"/>
</dbReference>
<feature type="transmembrane region" description="Helical" evidence="4">
    <location>
        <begin position="30"/>
        <end position="47"/>
    </location>
</feature>
<keyword evidence="2" id="KW-0238">DNA-binding</keyword>
<keyword evidence="4" id="KW-0812">Transmembrane</keyword>
<gene>
    <name evidence="6" type="ORF">GV64_22305</name>
</gene>
<keyword evidence="1" id="KW-0805">Transcription regulation</keyword>
<dbReference type="Pfam" id="PF12833">
    <property type="entry name" value="HTH_18"/>
    <property type="match status" value="1"/>
</dbReference>
<comment type="caution">
    <text evidence="6">The sequence shown here is derived from an EMBL/GenBank/DDBJ whole genome shotgun (WGS) entry which is preliminary data.</text>
</comment>
<dbReference type="STRING" id="305900.GV64_22305"/>
<reference evidence="6 7" key="1">
    <citation type="submission" date="2014-06" db="EMBL/GenBank/DDBJ databases">
        <title>Whole Genome Sequences of Three Symbiotic Endozoicomonas Bacteria.</title>
        <authorList>
            <person name="Neave M.J."/>
            <person name="Apprill A."/>
            <person name="Voolstra C.R."/>
        </authorList>
    </citation>
    <scope>NUCLEOTIDE SEQUENCE [LARGE SCALE GENOMIC DNA]</scope>
    <source>
        <strain evidence="6 7">DSM 22380</strain>
    </source>
</reference>
<evidence type="ECO:0000256" key="1">
    <source>
        <dbReference type="ARBA" id="ARBA00023015"/>
    </source>
</evidence>
<dbReference type="GO" id="GO:0003700">
    <property type="term" value="F:DNA-binding transcription factor activity"/>
    <property type="evidence" value="ECO:0007669"/>
    <property type="project" value="InterPro"/>
</dbReference>
<sequence>MPDYQIAATFFSLSLAIMTLFQVLPGIRDCRALCFAMLQISLIGYLLQPIVESWTNNFWLIWLCVVFRSMIPTLFWMVCLLLFDDNFRLNRKTLAIPLFIIFSPAIGKVAAHLFGLDTSFIFSWLMFHLPQWLEFILITHALITVVRSMRDDLVESRRELRVWLLGSVGFYIAVVVTMEQFFNGGPPAFKLAQPVLLALFLFVFYGRLLKFRSGLLFTEHGTEHESAAQTIQEEQLQPTTNEPEGEPVNLWIEKLKGMMEDQKLYRQEGITISDLAETMDIQEYRLRQLINQQMGYRNFNDFLNGYRIQEACRRLVSQEDSQLPVLTIALDAGFRSLSAFNRAFKERTEKTPSQYRKEYHLQP</sequence>
<evidence type="ECO:0000256" key="3">
    <source>
        <dbReference type="ARBA" id="ARBA00023163"/>
    </source>
</evidence>
<dbReference type="eggNOG" id="COG2207">
    <property type="taxonomic scope" value="Bacteria"/>
</dbReference>
<dbReference type="RefSeq" id="WP_020582265.1">
    <property type="nucleotide sequence ID" value="NZ_JOJP01000001.1"/>
</dbReference>
<name>A0A081KG02_9GAMM</name>
<proteinExistence type="predicted"/>
<evidence type="ECO:0000256" key="4">
    <source>
        <dbReference type="SAM" id="Phobius"/>
    </source>
</evidence>
<dbReference type="EMBL" id="JOJP01000001">
    <property type="protein sequence ID" value="KEI73078.1"/>
    <property type="molecule type" value="Genomic_DNA"/>
</dbReference>
<keyword evidence="4" id="KW-1133">Transmembrane helix</keyword>
<organism evidence="6 7">
    <name type="scientific">Endozoicomonas elysicola</name>
    <dbReference type="NCBI Taxonomy" id="305900"/>
    <lineage>
        <taxon>Bacteria</taxon>
        <taxon>Pseudomonadati</taxon>
        <taxon>Pseudomonadota</taxon>
        <taxon>Gammaproteobacteria</taxon>
        <taxon>Oceanospirillales</taxon>
        <taxon>Endozoicomonadaceae</taxon>
        <taxon>Endozoicomonas</taxon>
    </lineage>
</organism>
<evidence type="ECO:0000256" key="2">
    <source>
        <dbReference type="ARBA" id="ARBA00023125"/>
    </source>
</evidence>
<evidence type="ECO:0000313" key="6">
    <source>
        <dbReference type="EMBL" id="KEI73078.1"/>
    </source>
</evidence>
<evidence type="ECO:0000313" key="7">
    <source>
        <dbReference type="Proteomes" id="UP000027997"/>
    </source>
</evidence>
<feature type="transmembrane region" description="Helical" evidence="4">
    <location>
        <begin position="188"/>
        <end position="206"/>
    </location>
</feature>
<dbReference type="GO" id="GO:0043565">
    <property type="term" value="F:sequence-specific DNA binding"/>
    <property type="evidence" value="ECO:0007669"/>
    <property type="project" value="InterPro"/>
</dbReference>
<keyword evidence="4" id="KW-0472">Membrane</keyword>
<feature type="domain" description="HTH araC/xylS-type" evidence="5">
    <location>
        <begin position="253"/>
        <end position="358"/>
    </location>
</feature>
<dbReference type="InterPro" id="IPR009057">
    <property type="entry name" value="Homeodomain-like_sf"/>
</dbReference>
<dbReference type="Proteomes" id="UP000027997">
    <property type="component" value="Unassembled WGS sequence"/>
</dbReference>
<dbReference type="InterPro" id="IPR018062">
    <property type="entry name" value="HTH_AraC-typ_CS"/>
</dbReference>
<evidence type="ECO:0000259" key="5">
    <source>
        <dbReference type="PROSITE" id="PS01124"/>
    </source>
</evidence>
<dbReference type="AlphaFoldDB" id="A0A081KG02"/>
<dbReference type="Gene3D" id="1.10.10.60">
    <property type="entry name" value="Homeodomain-like"/>
    <property type="match status" value="2"/>
</dbReference>
<keyword evidence="7" id="KW-1185">Reference proteome</keyword>
<accession>A0A081KG02</accession>
<feature type="transmembrane region" description="Helical" evidence="4">
    <location>
        <begin position="121"/>
        <end position="142"/>
    </location>
</feature>
<dbReference type="PANTHER" id="PTHR43280">
    <property type="entry name" value="ARAC-FAMILY TRANSCRIPTIONAL REGULATOR"/>
    <property type="match status" value="1"/>
</dbReference>
<feature type="transmembrane region" description="Helical" evidence="4">
    <location>
        <begin position="95"/>
        <end position="115"/>
    </location>
</feature>
<feature type="transmembrane region" description="Helical" evidence="4">
    <location>
        <begin position="6"/>
        <end position="23"/>
    </location>
</feature>